<dbReference type="RefSeq" id="WP_129986599.1">
    <property type="nucleotide sequence ID" value="NZ_SDPU01000020.1"/>
</dbReference>
<evidence type="ECO:0000256" key="1">
    <source>
        <dbReference type="SAM" id="Phobius"/>
    </source>
</evidence>
<keyword evidence="1" id="KW-0472">Membrane</keyword>
<comment type="caution">
    <text evidence="2">The sequence shown here is derived from an EMBL/GenBank/DDBJ whole genome shotgun (WGS) entry which is preliminary data.</text>
</comment>
<sequence length="221" mass="24444">MTGPDVSPDAASARPRPVERFKPTSGQALGWFGLAFAALALVYVVWTVHTTTGVRIALGAVFFGTLIWVTQVRPRATAYPRHVVLKNAVRDHHVPLAAVDEVTIGQTLSLWVGDERYSCIGIGNSIRGDMKERRRRAVDEADVGRSRFSELRAKAERANLDERAMSYQTFVVTRLEELVETAKRELRELGHQPGTPRHTTAWPEVALLAVSGLAFVVSLFL</sequence>
<dbReference type="Proteomes" id="UP000291189">
    <property type="component" value="Unassembled WGS sequence"/>
</dbReference>
<organism evidence="2 3">
    <name type="scientific">Nocardioides iriomotensis</name>
    <dbReference type="NCBI Taxonomy" id="715784"/>
    <lineage>
        <taxon>Bacteria</taxon>
        <taxon>Bacillati</taxon>
        <taxon>Actinomycetota</taxon>
        <taxon>Actinomycetes</taxon>
        <taxon>Propionibacteriales</taxon>
        <taxon>Nocardioidaceae</taxon>
        <taxon>Nocardioides</taxon>
    </lineage>
</organism>
<accession>A0A4Q5J2G9</accession>
<evidence type="ECO:0008006" key="4">
    <source>
        <dbReference type="Google" id="ProtNLM"/>
    </source>
</evidence>
<dbReference type="AlphaFoldDB" id="A0A4Q5J2G9"/>
<feature type="transmembrane region" description="Helical" evidence="1">
    <location>
        <begin position="52"/>
        <end position="69"/>
    </location>
</feature>
<name>A0A4Q5J2G9_9ACTN</name>
<dbReference type="OrthoDB" id="3782617at2"/>
<keyword evidence="3" id="KW-1185">Reference proteome</keyword>
<evidence type="ECO:0000313" key="2">
    <source>
        <dbReference type="EMBL" id="RYU12780.1"/>
    </source>
</evidence>
<evidence type="ECO:0000313" key="3">
    <source>
        <dbReference type="Proteomes" id="UP000291189"/>
    </source>
</evidence>
<gene>
    <name evidence="2" type="ORF">ETU37_07340</name>
</gene>
<feature type="transmembrane region" description="Helical" evidence="1">
    <location>
        <begin position="28"/>
        <end position="46"/>
    </location>
</feature>
<keyword evidence="1" id="KW-0812">Transmembrane</keyword>
<protein>
    <recommendedName>
        <fullName evidence="4">PH domain-containing protein</fullName>
    </recommendedName>
</protein>
<proteinExistence type="predicted"/>
<reference evidence="2 3" key="1">
    <citation type="submission" date="2019-01" db="EMBL/GenBank/DDBJ databases">
        <title>Nocardioides guangzhouensis sp. nov., an actinobacterium isolated from soil.</title>
        <authorList>
            <person name="Fu Y."/>
            <person name="Cai Y."/>
            <person name="Lin Z."/>
            <person name="Chen P."/>
        </authorList>
    </citation>
    <scope>NUCLEOTIDE SEQUENCE [LARGE SCALE GENOMIC DNA]</scope>
    <source>
        <strain evidence="2 3">NBRC 105384</strain>
    </source>
</reference>
<dbReference type="EMBL" id="SDPU01000020">
    <property type="protein sequence ID" value="RYU12780.1"/>
    <property type="molecule type" value="Genomic_DNA"/>
</dbReference>
<keyword evidence="1" id="KW-1133">Transmembrane helix</keyword>